<name>A0AAE2AVR8_PSEFL</name>
<dbReference type="EMBL" id="JXQY01000018">
    <property type="protein sequence ID" value="KIP92936.1"/>
    <property type="molecule type" value="Genomic_DNA"/>
</dbReference>
<proteinExistence type="predicted"/>
<organism evidence="1 2">
    <name type="scientific">Pseudomonas fluorescens</name>
    <dbReference type="NCBI Taxonomy" id="294"/>
    <lineage>
        <taxon>Bacteria</taxon>
        <taxon>Pseudomonadati</taxon>
        <taxon>Pseudomonadota</taxon>
        <taxon>Gammaproteobacteria</taxon>
        <taxon>Pseudomonadales</taxon>
        <taxon>Pseudomonadaceae</taxon>
        <taxon>Pseudomonas</taxon>
    </lineage>
</organism>
<protein>
    <submittedName>
        <fullName evidence="1">Uncharacterized protein</fullName>
    </submittedName>
</protein>
<reference evidence="1 2" key="1">
    <citation type="submission" date="2014-12" db="EMBL/GenBank/DDBJ databases">
        <title>16Stimator: statistical estimation of ribosomal gene copy numbers from draft genome assemblies.</title>
        <authorList>
            <person name="Perisin M.A."/>
            <person name="Vetter M."/>
            <person name="Gilbert J.A."/>
            <person name="Bergelson J."/>
        </authorList>
    </citation>
    <scope>NUCLEOTIDE SEQUENCE [LARGE SCALE GENOMIC DNA]</scope>
    <source>
        <strain evidence="1 2">MEP34</strain>
    </source>
</reference>
<evidence type="ECO:0000313" key="1">
    <source>
        <dbReference type="EMBL" id="KIP92936.1"/>
    </source>
</evidence>
<gene>
    <name evidence="1" type="ORF">RU10_14305</name>
</gene>
<dbReference type="Proteomes" id="UP000032086">
    <property type="component" value="Unassembled WGS sequence"/>
</dbReference>
<evidence type="ECO:0000313" key="2">
    <source>
        <dbReference type="Proteomes" id="UP000032086"/>
    </source>
</evidence>
<sequence>MTNKGVATFTAKKNSGTSKEPLYFRSKTIDNELNFAAVYLTDEIYAISFWLHHLDDIKAGKTCDLVDRGPNREASVIYKESATDDQWLVNSGGIKIEYYDLAGEIVKTSFEFSVTSTTGVVSLITGYVSIDGFLQLVPSDIQEKLKNMA</sequence>
<dbReference type="RefSeq" id="WP_042608798.1">
    <property type="nucleotide sequence ID" value="NZ_JXQY01000018.1"/>
</dbReference>
<comment type="caution">
    <text evidence="1">The sequence shown here is derived from an EMBL/GenBank/DDBJ whole genome shotgun (WGS) entry which is preliminary data.</text>
</comment>
<accession>A0AAE2AVR8</accession>
<dbReference type="AlphaFoldDB" id="A0AAE2AVR8"/>